<evidence type="ECO:0000313" key="5">
    <source>
        <dbReference type="Proteomes" id="UP000238523"/>
    </source>
</evidence>
<reference evidence="2" key="1">
    <citation type="submission" date="2016-03" db="EMBL/GenBank/DDBJ databases">
        <title>Microsymbionts genomes from the relict species Vavilovia formosa.</title>
        <authorList>
            <person name="Chirak E."/>
            <person name="Kimeklis A."/>
            <person name="Kopat V."/>
            <person name="Andronov E."/>
        </authorList>
    </citation>
    <scope>NUCLEOTIDE SEQUENCE [LARGE SCALE GENOMIC DNA]</scope>
    <source>
        <strain evidence="2">Vaf12</strain>
    </source>
</reference>
<dbReference type="RefSeq" id="WP_012758356.1">
    <property type="nucleotide sequence ID" value="NZ_CP025012.1"/>
</dbReference>
<dbReference type="Proteomes" id="UP000292036">
    <property type="component" value="Unassembled WGS sequence"/>
</dbReference>
<dbReference type="Proteomes" id="UP000293652">
    <property type="component" value="Unassembled WGS sequence"/>
</dbReference>
<dbReference type="AlphaFoldDB" id="A0A154I926"/>
<gene>
    <name evidence="2" type="ORF">A4A59_05295</name>
    <name evidence="1" type="ORF">CUJ84_Chr003253</name>
    <name evidence="4" type="ORF">ELI03_14875</name>
    <name evidence="3" type="ORF">ELI19_14605</name>
</gene>
<accession>A0A154I926</accession>
<dbReference type="EMBL" id="LVYU01000156">
    <property type="protein sequence ID" value="KZA96509.1"/>
    <property type="molecule type" value="Genomic_DNA"/>
</dbReference>
<evidence type="ECO:0000313" key="4">
    <source>
        <dbReference type="EMBL" id="TAX72947.1"/>
    </source>
</evidence>
<evidence type="ECO:0000313" key="1">
    <source>
        <dbReference type="EMBL" id="AUW43593.1"/>
    </source>
</evidence>
<dbReference type="EMBL" id="SIPS01000001">
    <property type="protein sequence ID" value="TAW30657.1"/>
    <property type="molecule type" value="Genomic_DNA"/>
</dbReference>
<dbReference type="Proteomes" id="UP000238523">
    <property type="component" value="Chromosome"/>
</dbReference>
<evidence type="ECO:0000313" key="3">
    <source>
        <dbReference type="EMBL" id="TAW30657.1"/>
    </source>
</evidence>
<dbReference type="EMBL" id="CP025012">
    <property type="protein sequence ID" value="AUW43593.1"/>
    <property type="molecule type" value="Genomic_DNA"/>
</dbReference>
<reference evidence="1 5" key="2">
    <citation type="submission" date="2017-11" db="EMBL/GenBank/DDBJ databases">
        <title>Complete genome of Rhizobium leguminosarum Norway, an ineffective micro-symbiont.</title>
        <authorList>
            <person name="Hoffrichter A."/>
            <person name="Liang J."/>
            <person name="Brachmann A."/>
            <person name="Marin M."/>
        </authorList>
    </citation>
    <scope>NUCLEOTIDE SEQUENCE [LARGE SCALE GENOMIC DNA]</scope>
    <source>
        <strain evidence="1 5">Norway</strain>
    </source>
</reference>
<protein>
    <submittedName>
        <fullName evidence="2">Uncharacterized protein</fullName>
    </submittedName>
</protein>
<evidence type="ECO:0000313" key="2">
    <source>
        <dbReference type="EMBL" id="KZA96509.1"/>
    </source>
</evidence>
<name>A0A154I926_RHILE</name>
<evidence type="ECO:0000313" key="7">
    <source>
        <dbReference type="Proteomes" id="UP000293652"/>
    </source>
</evidence>
<proteinExistence type="predicted"/>
<reference evidence="6 7" key="3">
    <citation type="submission" date="2019-02" db="EMBL/GenBank/DDBJ databases">
        <title>The genomic architecture of introgression among sibling species of bacteria.</title>
        <authorList>
            <person name="Cavassim M.I.A."/>
            <person name="Moeskjaer S."/>
            <person name="Moslemi C."/>
            <person name="Fields B."/>
            <person name="Bachmann A."/>
            <person name="Vilhjalmsson B."/>
            <person name="Schierup M.H."/>
            <person name="Young J.P.W."/>
            <person name="Andersen S.U."/>
        </authorList>
    </citation>
    <scope>NUCLEOTIDE SEQUENCE [LARGE SCALE GENOMIC DNA]</scope>
    <source>
        <strain evidence="4 7">SM145A</strain>
        <strain evidence="3 6">SM151B</strain>
    </source>
</reference>
<evidence type="ECO:0000313" key="6">
    <source>
        <dbReference type="Proteomes" id="UP000292036"/>
    </source>
</evidence>
<sequence>MNRLAETATQTAIQKDIGALERHVLASRDIATQIGDPFLSYLLSMALFTIYEKKAHHENEALRSSFS</sequence>
<organism evidence="2">
    <name type="scientific">Rhizobium leguminosarum</name>
    <dbReference type="NCBI Taxonomy" id="384"/>
    <lineage>
        <taxon>Bacteria</taxon>
        <taxon>Pseudomonadati</taxon>
        <taxon>Pseudomonadota</taxon>
        <taxon>Alphaproteobacteria</taxon>
        <taxon>Hyphomicrobiales</taxon>
        <taxon>Rhizobiaceae</taxon>
        <taxon>Rhizobium/Agrobacterium group</taxon>
        <taxon>Rhizobium</taxon>
    </lineage>
</organism>
<dbReference type="EMBL" id="SIPC01000001">
    <property type="protein sequence ID" value="TAX72947.1"/>
    <property type="molecule type" value="Genomic_DNA"/>
</dbReference>